<dbReference type="PANTHER" id="PTHR30482:SF4">
    <property type="entry name" value="SLR1201 PROTEIN"/>
    <property type="match status" value="1"/>
</dbReference>
<dbReference type="InterPro" id="IPR017778">
    <property type="entry name" value="ABC_transptr_urea_perm_UrtC"/>
</dbReference>
<keyword evidence="3 6" id="KW-0812">Transmembrane</keyword>
<feature type="transmembrane region" description="Helical" evidence="6">
    <location>
        <begin position="161"/>
        <end position="179"/>
    </location>
</feature>
<keyword evidence="2" id="KW-1003">Cell membrane</keyword>
<dbReference type="EMBL" id="JARVCO010000010">
    <property type="protein sequence ID" value="MDZ8118552.1"/>
    <property type="molecule type" value="Genomic_DNA"/>
</dbReference>
<dbReference type="PANTHER" id="PTHR30482">
    <property type="entry name" value="HIGH-AFFINITY BRANCHED-CHAIN AMINO ACID TRANSPORT SYSTEM PERMEASE"/>
    <property type="match status" value="1"/>
</dbReference>
<sequence>MFKQSIKKLFPDRAHQLSFLILAVVLLVGIPLFCDSFRLNMAAKYLSLAFAAVGLVICWGYGGILSLGQAAFWGIGGYCMAAFLKLEAARNIAMEQGSDQIKALTTVGLPDFMDWNQITELPRLWYPFKSFPLTMICLLVVPGLIAYLLGNAIFKRRVNGVYFAIITQALCWLMEILFVTSQGLTGGINGITDLRTCLGWDIQSDSAHNILYFLTALLLLGSILLSKRVLHSKMGKILVAIRDMEDRVRFSGYDVSNFKVFAFAFAAVISAIGGALFSLNVGFMSPKLVTIEPSIYMVIFCALGGRRSLIGAVYGTLIVCLGRTFLSEKFPELWMFIMGGIFILTTVVCSDGLAGLVEQYGSRLWNFIKKYTRIDVLLAKISPRLTLSKEQS</sequence>
<dbReference type="NCBIfam" id="TIGR03408">
    <property type="entry name" value="urea_trans_UrtC"/>
    <property type="match status" value="1"/>
</dbReference>
<evidence type="ECO:0000313" key="8">
    <source>
        <dbReference type="Proteomes" id="UP001290861"/>
    </source>
</evidence>
<feature type="transmembrane region" description="Helical" evidence="6">
    <location>
        <begin position="14"/>
        <end position="33"/>
    </location>
</feature>
<dbReference type="InterPro" id="IPR043428">
    <property type="entry name" value="LivM-like"/>
</dbReference>
<name>A0ABU5MWL5_9BACT</name>
<feature type="transmembrane region" description="Helical" evidence="6">
    <location>
        <begin position="295"/>
        <end position="321"/>
    </location>
</feature>
<keyword evidence="4 6" id="KW-1133">Transmembrane helix</keyword>
<evidence type="ECO:0000256" key="2">
    <source>
        <dbReference type="ARBA" id="ARBA00022475"/>
    </source>
</evidence>
<dbReference type="CDD" id="cd06581">
    <property type="entry name" value="TM_PBP1_LivM_like"/>
    <property type="match status" value="1"/>
</dbReference>
<gene>
    <name evidence="7" type="primary">urtC</name>
    <name evidence="7" type="ORF">P9H32_07915</name>
</gene>
<keyword evidence="5 6" id="KW-0472">Membrane</keyword>
<dbReference type="Pfam" id="PF02653">
    <property type="entry name" value="BPD_transp_2"/>
    <property type="match status" value="1"/>
</dbReference>
<dbReference type="Proteomes" id="UP001290861">
    <property type="component" value="Unassembled WGS sequence"/>
</dbReference>
<proteinExistence type="predicted"/>
<reference evidence="7 8" key="1">
    <citation type="journal article" date="2024" name="Appl. Environ. Microbiol.">
        <title>Pontiella agarivorans sp. nov., a novel marine anaerobic bacterium capable of degrading macroalgal polysaccharides and fixing nitrogen.</title>
        <authorList>
            <person name="Liu N."/>
            <person name="Kivenson V."/>
            <person name="Peng X."/>
            <person name="Cui Z."/>
            <person name="Lankiewicz T.S."/>
            <person name="Gosselin K.M."/>
            <person name="English C.J."/>
            <person name="Blair E.M."/>
            <person name="O'Malley M.A."/>
            <person name="Valentine D.L."/>
        </authorList>
    </citation>
    <scope>NUCLEOTIDE SEQUENCE [LARGE SCALE GENOMIC DNA]</scope>
    <source>
        <strain evidence="7 8">NLcol2</strain>
    </source>
</reference>
<comment type="caution">
    <text evidence="7">The sequence shown here is derived from an EMBL/GenBank/DDBJ whole genome shotgun (WGS) entry which is preliminary data.</text>
</comment>
<evidence type="ECO:0000256" key="5">
    <source>
        <dbReference type="ARBA" id="ARBA00023136"/>
    </source>
</evidence>
<organism evidence="7 8">
    <name type="scientific">Pontiella agarivorans</name>
    <dbReference type="NCBI Taxonomy" id="3038953"/>
    <lineage>
        <taxon>Bacteria</taxon>
        <taxon>Pseudomonadati</taxon>
        <taxon>Kiritimatiellota</taxon>
        <taxon>Kiritimatiellia</taxon>
        <taxon>Kiritimatiellales</taxon>
        <taxon>Pontiellaceae</taxon>
        <taxon>Pontiella</taxon>
    </lineage>
</organism>
<evidence type="ECO:0000256" key="6">
    <source>
        <dbReference type="SAM" id="Phobius"/>
    </source>
</evidence>
<comment type="subcellular location">
    <subcellularLocation>
        <location evidence="1">Cell membrane</location>
        <topology evidence="1">Multi-pass membrane protein</topology>
    </subcellularLocation>
</comment>
<dbReference type="InterPro" id="IPR001851">
    <property type="entry name" value="ABC_transp_permease"/>
</dbReference>
<evidence type="ECO:0000256" key="1">
    <source>
        <dbReference type="ARBA" id="ARBA00004651"/>
    </source>
</evidence>
<feature type="transmembrane region" description="Helical" evidence="6">
    <location>
        <begin position="45"/>
        <end position="64"/>
    </location>
</feature>
<feature type="transmembrane region" description="Helical" evidence="6">
    <location>
        <begin position="131"/>
        <end position="149"/>
    </location>
</feature>
<feature type="transmembrane region" description="Helical" evidence="6">
    <location>
        <begin position="260"/>
        <end position="283"/>
    </location>
</feature>
<protein>
    <submittedName>
        <fullName evidence="7">Urea ABC transporter permease subunit UrtC</fullName>
    </submittedName>
</protein>
<evidence type="ECO:0000256" key="4">
    <source>
        <dbReference type="ARBA" id="ARBA00022989"/>
    </source>
</evidence>
<evidence type="ECO:0000313" key="7">
    <source>
        <dbReference type="EMBL" id="MDZ8118552.1"/>
    </source>
</evidence>
<feature type="transmembrane region" description="Helical" evidence="6">
    <location>
        <begin position="333"/>
        <end position="357"/>
    </location>
</feature>
<dbReference type="RefSeq" id="WP_322608351.1">
    <property type="nucleotide sequence ID" value="NZ_JARVCO010000010.1"/>
</dbReference>
<evidence type="ECO:0000256" key="3">
    <source>
        <dbReference type="ARBA" id="ARBA00022692"/>
    </source>
</evidence>
<accession>A0ABU5MWL5</accession>
<keyword evidence="8" id="KW-1185">Reference proteome</keyword>